<keyword evidence="2" id="KW-1185">Reference proteome</keyword>
<reference evidence="1 2" key="1">
    <citation type="journal article" date="2007" name="PLoS ONE">
        <title>Paradoxical DNA repair and peroxide resistance gene conservation in Bacillus pumilus SAFR-032.</title>
        <authorList>
            <person name="Gioia J."/>
            <person name="Yerrapragada S."/>
            <person name="Qin X."/>
            <person name="Jiang H."/>
            <person name="Igboeli O.C."/>
            <person name="Muzny D."/>
            <person name="Dugan-Rocha S."/>
            <person name="Ding Y."/>
            <person name="Hawes A."/>
            <person name="Liu W."/>
            <person name="Perez L."/>
            <person name="Kovar C."/>
            <person name="Dinh H."/>
            <person name="Lee S."/>
            <person name="Nazareth L."/>
            <person name="Blyth P."/>
            <person name="Holder M."/>
            <person name="Buhay C."/>
            <person name="Tirumalai M.R."/>
            <person name="Liu Y."/>
            <person name="Dasgupta I."/>
            <person name="Bokhetache L."/>
            <person name="Fujita M."/>
            <person name="Karouia F."/>
            <person name="Eswara Moorthy P."/>
            <person name="Siefert J."/>
            <person name="Uzman A."/>
            <person name="Buzumbo P."/>
            <person name="Verma A."/>
            <person name="Zwiya H."/>
            <person name="McWilliams B.D."/>
            <person name="Olowu A."/>
            <person name="Clinkenbeard K.D."/>
            <person name="Newcombe D."/>
            <person name="Golebiewski L."/>
            <person name="Petrosino J.F."/>
            <person name="Nicholson W.L."/>
            <person name="Fox G.E."/>
            <person name="Venkateswaran K."/>
            <person name="Highlander S.K."/>
            <person name="Weinstock G.M."/>
        </authorList>
    </citation>
    <scope>NUCLEOTIDE SEQUENCE [LARGE SCALE GENOMIC DNA]</scope>
    <source>
        <strain evidence="1 2">SAFR-032</strain>
    </source>
</reference>
<proteinExistence type="predicted"/>
<accession>A8FDS5</accession>
<dbReference type="AlphaFoldDB" id="A8FDS5"/>
<reference evidence="1 2" key="2">
    <citation type="journal article" date="2013" name="Extremophiles">
        <title>An ICEBs1-like element may be associated with the extreme radiation and desiccation resistance of Bacillus pumilus SAFR-032 spores.</title>
        <authorList>
            <person name="Tirumalai M.R."/>
            <person name="Fox G.E."/>
        </authorList>
    </citation>
    <scope>NUCLEOTIDE SEQUENCE [LARGE SCALE GENOMIC DNA]</scope>
    <source>
        <strain evidence="1 2">SAFR-032</strain>
    </source>
</reference>
<dbReference type="EMBL" id="CP000813">
    <property type="protein sequence ID" value="ABV62392.1"/>
    <property type="molecule type" value="Genomic_DNA"/>
</dbReference>
<dbReference type="Proteomes" id="UP000001355">
    <property type="component" value="Chromosome"/>
</dbReference>
<protein>
    <submittedName>
        <fullName evidence="1">Uncharacterized protein</fullName>
    </submittedName>
</protein>
<reference evidence="1 2" key="3">
    <citation type="journal article" date="2013" name="PLoS ONE">
        <title>Candidate genes that may be responsible for the unusual resistances exhibited by Bacillus pumilus SAFR-032 spores.</title>
        <authorList>
            <person name="Tirumalai M.R."/>
            <person name="Rastogi R."/>
            <person name="Zamani N."/>
            <person name="O'Bryant Williams E."/>
            <person name="Allen S."/>
            <person name="Diouf F."/>
            <person name="Kwende S."/>
            <person name="Weinstock G.M."/>
            <person name="Venkateswaran K.J."/>
            <person name="Fox G.E."/>
        </authorList>
    </citation>
    <scope>NUCLEOTIDE SEQUENCE [LARGE SCALE GENOMIC DNA]</scope>
    <source>
        <strain evidence="1 2">SAFR-032</strain>
    </source>
</reference>
<evidence type="ECO:0000313" key="2">
    <source>
        <dbReference type="Proteomes" id="UP000001355"/>
    </source>
</evidence>
<organism evidence="1 2">
    <name type="scientific">Bacillus pumilus (strain SAFR-032)</name>
    <dbReference type="NCBI Taxonomy" id="315750"/>
    <lineage>
        <taxon>Bacteria</taxon>
        <taxon>Bacillati</taxon>
        <taxon>Bacillota</taxon>
        <taxon>Bacilli</taxon>
        <taxon>Bacillales</taxon>
        <taxon>Bacillaceae</taxon>
        <taxon>Bacillus</taxon>
    </lineage>
</organism>
<dbReference type="HOGENOM" id="CLU_3132442_0_0_9"/>
<name>A8FDS5_BACP2</name>
<evidence type="ECO:0000313" key="1">
    <source>
        <dbReference type="EMBL" id="ABV62392.1"/>
    </source>
</evidence>
<gene>
    <name evidence="1" type="ordered locus">BPUM_1714</name>
</gene>
<dbReference type="KEGG" id="bpu:BPUM_1714"/>
<sequence>MILSSPSIYHITYMFILSSYQKNWEGMNFLPKIAPVPAPSYLRIALSHL</sequence>